<feature type="compositionally biased region" description="Basic and acidic residues" evidence="1">
    <location>
        <begin position="48"/>
        <end position="62"/>
    </location>
</feature>
<dbReference type="EMBL" id="JAMKFB020000023">
    <property type="protein sequence ID" value="KAL0158309.1"/>
    <property type="molecule type" value="Genomic_DNA"/>
</dbReference>
<feature type="region of interest" description="Disordered" evidence="1">
    <location>
        <begin position="1"/>
        <end position="86"/>
    </location>
</feature>
<accession>A0ABD0N873</accession>
<proteinExistence type="predicted"/>
<evidence type="ECO:0000313" key="3">
    <source>
        <dbReference type="Proteomes" id="UP001529510"/>
    </source>
</evidence>
<feature type="non-terminal residue" evidence="2">
    <location>
        <position position="100"/>
    </location>
</feature>
<name>A0ABD0N873_CIRMR</name>
<evidence type="ECO:0000256" key="1">
    <source>
        <dbReference type="SAM" id="MobiDB-lite"/>
    </source>
</evidence>
<comment type="caution">
    <text evidence="2">The sequence shown here is derived from an EMBL/GenBank/DDBJ whole genome shotgun (WGS) entry which is preliminary data.</text>
</comment>
<protein>
    <submittedName>
        <fullName evidence="2">Uncharacterized protein</fullName>
    </submittedName>
</protein>
<reference evidence="2 3" key="1">
    <citation type="submission" date="2024-05" db="EMBL/GenBank/DDBJ databases">
        <title>Genome sequencing and assembly of Indian major carp, Cirrhinus mrigala (Hamilton, 1822).</title>
        <authorList>
            <person name="Mohindra V."/>
            <person name="Chowdhury L.M."/>
            <person name="Lal K."/>
            <person name="Jena J.K."/>
        </authorList>
    </citation>
    <scope>NUCLEOTIDE SEQUENCE [LARGE SCALE GENOMIC DNA]</scope>
    <source>
        <strain evidence="2">CM1030</strain>
        <tissue evidence="2">Blood</tissue>
    </source>
</reference>
<dbReference type="AlphaFoldDB" id="A0ABD0N873"/>
<gene>
    <name evidence="2" type="ORF">M9458_046385</name>
</gene>
<sequence>SGRERNDKPLSAGPARTGPISLGSSNKEAPEEDSNASDTPKLPASTADKNRLDRSQSRESAVKLEVLSGPSPDKPTLTEEDMERRSKSIIDEFLHINDYK</sequence>
<evidence type="ECO:0000313" key="2">
    <source>
        <dbReference type="EMBL" id="KAL0158309.1"/>
    </source>
</evidence>
<organism evidence="2 3">
    <name type="scientific">Cirrhinus mrigala</name>
    <name type="common">Mrigala</name>
    <dbReference type="NCBI Taxonomy" id="683832"/>
    <lineage>
        <taxon>Eukaryota</taxon>
        <taxon>Metazoa</taxon>
        <taxon>Chordata</taxon>
        <taxon>Craniata</taxon>
        <taxon>Vertebrata</taxon>
        <taxon>Euteleostomi</taxon>
        <taxon>Actinopterygii</taxon>
        <taxon>Neopterygii</taxon>
        <taxon>Teleostei</taxon>
        <taxon>Ostariophysi</taxon>
        <taxon>Cypriniformes</taxon>
        <taxon>Cyprinidae</taxon>
        <taxon>Labeoninae</taxon>
        <taxon>Labeonini</taxon>
        <taxon>Cirrhinus</taxon>
    </lineage>
</organism>
<feature type="non-terminal residue" evidence="2">
    <location>
        <position position="1"/>
    </location>
</feature>
<dbReference type="Proteomes" id="UP001529510">
    <property type="component" value="Unassembled WGS sequence"/>
</dbReference>
<keyword evidence="3" id="KW-1185">Reference proteome</keyword>